<dbReference type="Pfam" id="PF08241">
    <property type="entry name" value="Methyltransf_11"/>
    <property type="match status" value="1"/>
</dbReference>
<dbReference type="GO" id="GO:0008757">
    <property type="term" value="F:S-adenosylmethionine-dependent methyltransferase activity"/>
    <property type="evidence" value="ECO:0007669"/>
    <property type="project" value="InterPro"/>
</dbReference>
<dbReference type="InterPro" id="IPR013216">
    <property type="entry name" value="Methyltransf_11"/>
</dbReference>
<dbReference type="SUPFAM" id="SSF53335">
    <property type="entry name" value="S-adenosyl-L-methionine-dependent methyltransferases"/>
    <property type="match status" value="1"/>
</dbReference>
<organism evidence="2 3">
    <name type="scientific">Paenibacillus terrae</name>
    <dbReference type="NCBI Taxonomy" id="159743"/>
    <lineage>
        <taxon>Bacteria</taxon>
        <taxon>Bacillati</taxon>
        <taxon>Bacillota</taxon>
        <taxon>Bacilli</taxon>
        <taxon>Bacillales</taxon>
        <taxon>Paenibacillaceae</taxon>
        <taxon>Paenibacillus</taxon>
    </lineage>
</organism>
<dbReference type="Proteomes" id="UP000032534">
    <property type="component" value="Unassembled WGS sequence"/>
</dbReference>
<accession>A0A0D7XB80</accession>
<keyword evidence="3" id="KW-1185">Reference proteome</keyword>
<protein>
    <submittedName>
        <fullName evidence="2">Methyltransferase type 11</fullName>
    </submittedName>
</protein>
<dbReference type="EMBL" id="JTHP01000001">
    <property type="protein sequence ID" value="KJD47472.1"/>
    <property type="molecule type" value="Genomic_DNA"/>
</dbReference>
<proteinExistence type="predicted"/>
<dbReference type="Gene3D" id="3.40.50.150">
    <property type="entry name" value="Vaccinia Virus protein VP39"/>
    <property type="match status" value="1"/>
</dbReference>
<name>A0A0D7XB80_9BACL</name>
<keyword evidence="2" id="KW-0489">Methyltransferase</keyword>
<sequence length="257" mass="28840">MQTVDYTQVPGHWILASLGKRVLRPGGLKTTRWMIEGLDVTGKDEVIEFAPGLGITAQMTLQLNPRRYIAIEQNEKAASIVKTYVSGANREVIIADAEQVPLPDASATVVYGEAMLTMQTRAKKAQIISEAKRLLKPGGKYAIHEMCFASNHIEPELKKQINKDLAVALRVNATPLTVSEWEQLLKEEGFKVLKIYTAPMHLLHLPRIIQDEGWLRFGKIAINLMRNRAARARVMGMRKQFVKHADHLQAVSIIAER</sequence>
<keyword evidence="2" id="KW-0808">Transferase</keyword>
<dbReference type="CDD" id="cd02440">
    <property type="entry name" value="AdoMet_MTases"/>
    <property type="match status" value="1"/>
</dbReference>
<dbReference type="GO" id="GO:0032259">
    <property type="term" value="P:methylation"/>
    <property type="evidence" value="ECO:0007669"/>
    <property type="project" value="UniProtKB-KW"/>
</dbReference>
<comment type="caution">
    <text evidence="2">The sequence shown here is derived from an EMBL/GenBank/DDBJ whole genome shotgun (WGS) entry which is preliminary data.</text>
</comment>
<evidence type="ECO:0000259" key="1">
    <source>
        <dbReference type="Pfam" id="PF08241"/>
    </source>
</evidence>
<reference evidence="2 3" key="1">
    <citation type="submission" date="2014-11" db="EMBL/GenBank/DDBJ databases">
        <title>Draft Genome Sequences of Paenibacillus polymyxa NRRL B-30509 and Paenibacillus terrae NRRL B-30644, Strains from a Poultry Environment that Produce Tridecaptin A and Paenicidins.</title>
        <authorList>
            <person name="van Belkum M.J."/>
            <person name="Lohans C.T."/>
            <person name="Vederas J.C."/>
        </authorList>
    </citation>
    <scope>NUCLEOTIDE SEQUENCE [LARGE SCALE GENOMIC DNA]</scope>
    <source>
        <strain evidence="2 3">NRRL B-30644</strain>
    </source>
</reference>
<feature type="domain" description="Methyltransferase type 11" evidence="1">
    <location>
        <begin position="48"/>
        <end position="143"/>
    </location>
</feature>
<dbReference type="RefSeq" id="WP_044644264.1">
    <property type="nucleotide sequence ID" value="NZ_JTHP01000001.1"/>
</dbReference>
<evidence type="ECO:0000313" key="3">
    <source>
        <dbReference type="Proteomes" id="UP000032534"/>
    </source>
</evidence>
<dbReference type="PATRIC" id="fig|159743.3.peg.118"/>
<evidence type="ECO:0000313" key="2">
    <source>
        <dbReference type="EMBL" id="KJD47472.1"/>
    </source>
</evidence>
<dbReference type="OrthoDB" id="43862at2"/>
<gene>
    <name evidence="2" type="ORF">QD47_00515</name>
</gene>
<dbReference type="AlphaFoldDB" id="A0A0D7XB80"/>
<dbReference type="InterPro" id="IPR029063">
    <property type="entry name" value="SAM-dependent_MTases_sf"/>
</dbReference>